<keyword evidence="7 9" id="KW-0472">Membrane</keyword>
<comment type="subcellular location">
    <subcellularLocation>
        <location evidence="1">Membrane</location>
        <topology evidence="1">Multi-pass membrane protein</topology>
    </subcellularLocation>
</comment>
<evidence type="ECO:0000256" key="7">
    <source>
        <dbReference type="ARBA" id="ARBA00023136"/>
    </source>
</evidence>
<dbReference type="EMBL" id="CAJNOG010000018">
    <property type="protein sequence ID" value="CAF0765838.1"/>
    <property type="molecule type" value="Genomic_DNA"/>
</dbReference>
<dbReference type="InterPro" id="IPR002219">
    <property type="entry name" value="PKC_DAG/PE"/>
</dbReference>
<dbReference type="Gene3D" id="1.20.144.10">
    <property type="entry name" value="Phosphatidic acid phosphatase type 2/haloperoxidase"/>
    <property type="match status" value="1"/>
</dbReference>
<feature type="coiled-coil region" evidence="8">
    <location>
        <begin position="42"/>
        <end position="69"/>
    </location>
</feature>
<dbReference type="PANTHER" id="PTHR10165">
    <property type="entry name" value="LIPID PHOSPHATE PHOSPHATASE"/>
    <property type="match status" value="1"/>
</dbReference>
<dbReference type="GO" id="GO:0007165">
    <property type="term" value="P:signal transduction"/>
    <property type="evidence" value="ECO:0007669"/>
    <property type="project" value="TreeGrafter"/>
</dbReference>
<dbReference type="Pfam" id="PF01569">
    <property type="entry name" value="PAP2"/>
    <property type="match status" value="1"/>
</dbReference>
<reference evidence="11" key="1">
    <citation type="submission" date="2021-02" db="EMBL/GenBank/DDBJ databases">
        <authorList>
            <person name="Nowell W R."/>
        </authorList>
    </citation>
    <scope>NUCLEOTIDE SEQUENCE</scope>
</reference>
<dbReference type="CDD" id="cd20821">
    <property type="entry name" value="C1_MgcRacGAP"/>
    <property type="match status" value="1"/>
</dbReference>
<feature type="transmembrane region" description="Helical" evidence="9">
    <location>
        <begin position="462"/>
        <end position="481"/>
    </location>
</feature>
<dbReference type="AlphaFoldDB" id="A0A813QDD0"/>
<dbReference type="GO" id="GO:0005886">
    <property type="term" value="C:plasma membrane"/>
    <property type="evidence" value="ECO:0007669"/>
    <property type="project" value="TreeGrafter"/>
</dbReference>
<evidence type="ECO:0000256" key="5">
    <source>
        <dbReference type="ARBA" id="ARBA00022833"/>
    </source>
</evidence>
<sequence>MSDRLKIKLQQTTHALGILAYNHRLLIDNTVEDDLFILLKQYIEQRQIVKQLENQLKTVTLKTKSQSQQIQDQRQRRLNSTNRATRLHKTIQQIYDIINYRGQHTSPIDQLHYIKKLCEDRLRDDILSEDEDEDELDSRNCTIDDDQNESIIIHPRVVLPQSSTKKRSLNQDDNNIMSPPKRLRYEESRQIMNPISQRIFAQTTFECFTSAENTTRPFTVSTDIKMMDNSCNDQSSCLTINNDNTLSSSSINNSTKTTSSSSIEQTLSMTPTKISTTAHRFASRKIFKPETCFVCIKRINFGSVSYRCSYCSQSCHVNCKENAGSNCVFIFANCCNSFLTNVGKVTVGRLRPHFIPSCFEKYSYKDFCQYPNEWIVNYTCIGESVDFVKDKDGAHDIRQSFPSGHSSSAFCGLIFLALYIHKVWNYRNIGLFPYVMEMLCFALAAYIGITRITDNRHHATDVLSGAILGTVVAIIAFRYMVGSFKRSVLLDLGTGTATD</sequence>
<accession>A0A813QDD0</accession>
<evidence type="ECO:0000256" key="9">
    <source>
        <dbReference type="SAM" id="Phobius"/>
    </source>
</evidence>
<dbReference type="InterPro" id="IPR036938">
    <property type="entry name" value="PAP2/HPO_sf"/>
</dbReference>
<dbReference type="Pfam" id="PF00130">
    <property type="entry name" value="C1_1"/>
    <property type="match status" value="1"/>
</dbReference>
<keyword evidence="5" id="KW-0862">Zinc</keyword>
<dbReference type="GO" id="GO:0046839">
    <property type="term" value="P:phospholipid dephosphorylation"/>
    <property type="evidence" value="ECO:0007669"/>
    <property type="project" value="TreeGrafter"/>
</dbReference>
<dbReference type="InterPro" id="IPR046349">
    <property type="entry name" value="C1-like_sf"/>
</dbReference>
<keyword evidence="3 9" id="KW-0812">Transmembrane</keyword>
<organism evidence="11 12">
    <name type="scientific">Adineta steineri</name>
    <dbReference type="NCBI Taxonomy" id="433720"/>
    <lineage>
        <taxon>Eukaryota</taxon>
        <taxon>Metazoa</taxon>
        <taxon>Spiralia</taxon>
        <taxon>Gnathifera</taxon>
        <taxon>Rotifera</taxon>
        <taxon>Eurotatoria</taxon>
        <taxon>Bdelloidea</taxon>
        <taxon>Adinetida</taxon>
        <taxon>Adinetidae</taxon>
        <taxon>Adineta</taxon>
    </lineage>
</organism>
<dbReference type="GO" id="GO:0006644">
    <property type="term" value="P:phospholipid metabolic process"/>
    <property type="evidence" value="ECO:0007669"/>
    <property type="project" value="InterPro"/>
</dbReference>
<dbReference type="PROSITE" id="PS50081">
    <property type="entry name" value="ZF_DAG_PE_2"/>
    <property type="match status" value="1"/>
</dbReference>
<dbReference type="PROSITE" id="PS00479">
    <property type="entry name" value="ZF_DAG_PE_1"/>
    <property type="match status" value="1"/>
</dbReference>
<comment type="caution">
    <text evidence="11">The sequence shown here is derived from an EMBL/GenBank/DDBJ whole genome shotgun (WGS) entry which is preliminary data.</text>
</comment>
<protein>
    <recommendedName>
        <fullName evidence="10">Phorbol-ester/DAG-type domain-containing protein</fullName>
    </recommendedName>
</protein>
<feature type="domain" description="Phorbol-ester/DAG-type" evidence="10">
    <location>
        <begin position="278"/>
        <end position="327"/>
    </location>
</feature>
<keyword evidence="6 9" id="KW-1133">Transmembrane helix</keyword>
<dbReference type="SMART" id="SM00109">
    <property type="entry name" value="C1"/>
    <property type="match status" value="1"/>
</dbReference>
<evidence type="ECO:0000256" key="6">
    <source>
        <dbReference type="ARBA" id="ARBA00022989"/>
    </source>
</evidence>
<evidence type="ECO:0000256" key="4">
    <source>
        <dbReference type="ARBA" id="ARBA00022723"/>
    </source>
</evidence>
<dbReference type="SMART" id="SM00014">
    <property type="entry name" value="acidPPc"/>
    <property type="match status" value="1"/>
</dbReference>
<gene>
    <name evidence="11" type="ORF">JYZ213_LOCUS3329</name>
</gene>
<evidence type="ECO:0000259" key="10">
    <source>
        <dbReference type="PROSITE" id="PS50081"/>
    </source>
</evidence>
<evidence type="ECO:0000256" key="8">
    <source>
        <dbReference type="SAM" id="Coils"/>
    </source>
</evidence>
<dbReference type="GO" id="GO:0008195">
    <property type="term" value="F:phosphatidate phosphatase activity"/>
    <property type="evidence" value="ECO:0007669"/>
    <property type="project" value="TreeGrafter"/>
</dbReference>
<proteinExistence type="inferred from homology"/>
<name>A0A813QDD0_9BILA</name>
<evidence type="ECO:0000256" key="1">
    <source>
        <dbReference type="ARBA" id="ARBA00004141"/>
    </source>
</evidence>
<evidence type="ECO:0000256" key="3">
    <source>
        <dbReference type="ARBA" id="ARBA00022692"/>
    </source>
</evidence>
<keyword evidence="8" id="KW-0175">Coiled coil</keyword>
<dbReference type="GO" id="GO:0046872">
    <property type="term" value="F:metal ion binding"/>
    <property type="evidence" value="ECO:0007669"/>
    <property type="project" value="UniProtKB-KW"/>
</dbReference>
<feature type="transmembrane region" description="Helical" evidence="9">
    <location>
        <begin position="407"/>
        <end position="424"/>
    </location>
</feature>
<dbReference type="InterPro" id="IPR043216">
    <property type="entry name" value="PAP-like"/>
</dbReference>
<comment type="similarity">
    <text evidence="2">Belongs to the PA-phosphatase related phosphoesterase family.</text>
</comment>
<evidence type="ECO:0000256" key="2">
    <source>
        <dbReference type="ARBA" id="ARBA00008816"/>
    </source>
</evidence>
<dbReference type="Proteomes" id="UP000663845">
    <property type="component" value="Unassembled WGS sequence"/>
</dbReference>
<dbReference type="SUPFAM" id="SSF48317">
    <property type="entry name" value="Acid phosphatase/Vanadium-dependent haloperoxidase"/>
    <property type="match status" value="1"/>
</dbReference>
<evidence type="ECO:0000313" key="11">
    <source>
        <dbReference type="EMBL" id="CAF0765838.1"/>
    </source>
</evidence>
<dbReference type="InterPro" id="IPR000326">
    <property type="entry name" value="PAP2/HPO"/>
</dbReference>
<feature type="transmembrane region" description="Helical" evidence="9">
    <location>
        <begin position="431"/>
        <end position="450"/>
    </location>
</feature>
<keyword evidence="4" id="KW-0479">Metal-binding</keyword>
<dbReference type="SUPFAM" id="SSF57889">
    <property type="entry name" value="Cysteine-rich domain"/>
    <property type="match status" value="1"/>
</dbReference>
<dbReference type="PANTHER" id="PTHR10165:SF103">
    <property type="entry name" value="PHOSPHOLIPID PHOSPHATASE HOMOLOG 1.2 HOMOLOG"/>
    <property type="match status" value="1"/>
</dbReference>
<evidence type="ECO:0000313" key="12">
    <source>
        <dbReference type="Proteomes" id="UP000663845"/>
    </source>
</evidence>